<gene>
    <name evidence="2" type="ORF">L3X38_017524</name>
</gene>
<evidence type="ECO:0000313" key="2">
    <source>
        <dbReference type="EMBL" id="KAI5338253.1"/>
    </source>
</evidence>
<evidence type="ECO:0000313" key="3">
    <source>
        <dbReference type="Proteomes" id="UP001054821"/>
    </source>
</evidence>
<feature type="region of interest" description="Disordered" evidence="1">
    <location>
        <begin position="1"/>
        <end position="20"/>
    </location>
</feature>
<reference evidence="2 3" key="1">
    <citation type="journal article" date="2022" name="G3 (Bethesda)">
        <title>Whole-genome sequence and methylome profiling of the almond [Prunus dulcis (Mill.) D.A. Webb] cultivar 'Nonpareil'.</title>
        <authorList>
            <person name="D'Amico-Willman K.M."/>
            <person name="Ouma W.Z."/>
            <person name="Meulia T."/>
            <person name="Sideli G.M."/>
            <person name="Gradziel T.M."/>
            <person name="Fresnedo-Ramirez J."/>
        </authorList>
    </citation>
    <scope>NUCLEOTIDE SEQUENCE [LARGE SCALE GENOMIC DNA]</scope>
    <source>
        <strain evidence="2">Clone GOH B32 T37-40</strain>
    </source>
</reference>
<comment type="caution">
    <text evidence="2">The sequence shown here is derived from an EMBL/GenBank/DDBJ whole genome shotgun (WGS) entry which is preliminary data.</text>
</comment>
<organism evidence="2 3">
    <name type="scientific">Prunus dulcis</name>
    <name type="common">Almond</name>
    <name type="synonym">Amygdalus dulcis</name>
    <dbReference type="NCBI Taxonomy" id="3755"/>
    <lineage>
        <taxon>Eukaryota</taxon>
        <taxon>Viridiplantae</taxon>
        <taxon>Streptophyta</taxon>
        <taxon>Embryophyta</taxon>
        <taxon>Tracheophyta</taxon>
        <taxon>Spermatophyta</taxon>
        <taxon>Magnoliopsida</taxon>
        <taxon>eudicotyledons</taxon>
        <taxon>Gunneridae</taxon>
        <taxon>Pentapetalae</taxon>
        <taxon>rosids</taxon>
        <taxon>fabids</taxon>
        <taxon>Rosales</taxon>
        <taxon>Rosaceae</taxon>
        <taxon>Amygdaloideae</taxon>
        <taxon>Amygdaleae</taxon>
        <taxon>Prunus</taxon>
    </lineage>
</organism>
<dbReference type="EMBL" id="JAJFAZ020000003">
    <property type="protein sequence ID" value="KAI5338253.1"/>
    <property type="molecule type" value="Genomic_DNA"/>
</dbReference>
<feature type="compositionally biased region" description="Low complexity" evidence="1">
    <location>
        <begin position="9"/>
        <end position="18"/>
    </location>
</feature>
<protein>
    <submittedName>
        <fullName evidence="2">Uncharacterized protein</fullName>
    </submittedName>
</protein>
<feature type="region of interest" description="Disordered" evidence="1">
    <location>
        <begin position="31"/>
        <end position="63"/>
    </location>
</feature>
<sequence>MQCNFTTLAHAPPHAPAALGTQSDYVLPENLKTTAPNSYPRREIDGGEVRTTPAASSPFSGETAAVGGGTWLGLEEDDGPVILVQAPLSAMAR</sequence>
<proteinExistence type="predicted"/>
<dbReference type="AlphaFoldDB" id="A0AAD4W7F5"/>
<name>A0AAD4W7F5_PRUDU</name>
<accession>A0AAD4W7F5</accession>
<evidence type="ECO:0000256" key="1">
    <source>
        <dbReference type="SAM" id="MobiDB-lite"/>
    </source>
</evidence>
<keyword evidence="3" id="KW-1185">Reference proteome</keyword>
<dbReference type="Proteomes" id="UP001054821">
    <property type="component" value="Chromosome 3"/>
</dbReference>